<evidence type="ECO:0000256" key="1">
    <source>
        <dbReference type="SAM" id="MobiDB-lite"/>
    </source>
</evidence>
<feature type="region of interest" description="Disordered" evidence="1">
    <location>
        <begin position="90"/>
        <end position="133"/>
    </location>
</feature>
<proteinExistence type="predicted"/>
<protein>
    <submittedName>
        <fullName evidence="2">Unplaced genomic scaffold SPHSTscaffold_53, whole genome shotgun sequence</fullName>
    </submittedName>
</protein>
<dbReference type="AlphaFoldDB" id="A0A0C9V6X2"/>
<reference evidence="2 3" key="1">
    <citation type="submission" date="2014-06" db="EMBL/GenBank/DDBJ databases">
        <title>Evolutionary Origins and Diversification of the Mycorrhizal Mutualists.</title>
        <authorList>
            <consortium name="DOE Joint Genome Institute"/>
            <consortium name="Mycorrhizal Genomics Consortium"/>
            <person name="Kohler A."/>
            <person name="Kuo A."/>
            <person name="Nagy L.G."/>
            <person name="Floudas D."/>
            <person name="Copeland A."/>
            <person name="Barry K.W."/>
            <person name="Cichocki N."/>
            <person name="Veneault-Fourrey C."/>
            <person name="LaButti K."/>
            <person name="Lindquist E.A."/>
            <person name="Lipzen A."/>
            <person name="Lundell T."/>
            <person name="Morin E."/>
            <person name="Murat C."/>
            <person name="Riley R."/>
            <person name="Ohm R."/>
            <person name="Sun H."/>
            <person name="Tunlid A."/>
            <person name="Henrissat B."/>
            <person name="Grigoriev I.V."/>
            <person name="Hibbett D.S."/>
            <person name="Martin F."/>
        </authorList>
    </citation>
    <scope>NUCLEOTIDE SEQUENCE [LARGE SCALE GENOMIC DNA]</scope>
    <source>
        <strain evidence="2 3">SS14</strain>
    </source>
</reference>
<name>A0A0C9V6X2_SPHS4</name>
<evidence type="ECO:0000313" key="2">
    <source>
        <dbReference type="EMBL" id="KIJ42729.1"/>
    </source>
</evidence>
<feature type="compositionally biased region" description="Basic and acidic residues" evidence="1">
    <location>
        <begin position="90"/>
        <end position="99"/>
    </location>
</feature>
<dbReference type="HOGENOM" id="CLU_061024_1_1_1"/>
<keyword evidence="3" id="KW-1185">Reference proteome</keyword>
<accession>A0A0C9V6X2</accession>
<feature type="compositionally biased region" description="Basic and acidic residues" evidence="1">
    <location>
        <begin position="114"/>
        <end position="125"/>
    </location>
</feature>
<dbReference type="EMBL" id="KN837128">
    <property type="protein sequence ID" value="KIJ42729.1"/>
    <property type="molecule type" value="Genomic_DNA"/>
</dbReference>
<dbReference type="Proteomes" id="UP000054279">
    <property type="component" value="Unassembled WGS sequence"/>
</dbReference>
<organism evidence="2 3">
    <name type="scientific">Sphaerobolus stellatus (strain SS14)</name>
    <dbReference type="NCBI Taxonomy" id="990650"/>
    <lineage>
        <taxon>Eukaryota</taxon>
        <taxon>Fungi</taxon>
        <taxon>Dikarya</taxon>
        <taxon>Basidiomycota</taxon>
        <taxon>Agaricomycotina</taxon>
        <taxon>Agaricomycetes</taxon>
        <taxon>Phallomycetidae</taxon>
        <taxon>Geastrales</taxon>
        <taxon>Sphaerobolaceae</taxon>
        <taxon>Sphaerobolus</taxon>
    </lineage>
</organism>
<gene>
    <name evidence="2" type="ORF">M422DRAFT_254184</name>
</gene>
<evidence type="ECO:0000313" key="3">
    <source>
        <dbReference type="Proteomes" id="UP000054279"/>
    </source>
</evidence>
<sequence>MSDAASSSKTTNTNTILYKKSKDVPHLPLVEKSDLRRMLSGFKIGIEDWEGYGKEERKTLLGRYWRAFDKEYAELEALYVSLVRQEAKAEAKQKSEEEKKKKKNKTVVPVASGSRKDKGKARDVEEVVDSGSDTDMDTEFRRFAFCWMATI</sequence>